<comment type="caution">
    <text evidence="2">The sequence shown here is derived from an EMBL/GenBank/DDBJ whole genome shotgun (WGS) entry which is preliminary data.</text>
</comment>
<reference evidence="2 3" key="1">
    <citation type="journal article" date="2019" name="Microorganisms">
        <title>Genome Insights into the Novel Species Microvirga brassicacearum, a Rapeseed Endophyte with Biotechnological Potential.</title>
        <authorList>
            <person name="Jimenez-Gomez A."/>
            <person name="Saati-Santamaria Z."/>
            <person name="Igual J.M."/>
            <person name="Rivas R."/>
            <person name="Mateos P.F."/>
            <person name="Garcia-Fraile P."/>
        </authorList>
    </citation>
    <scope>NUCLEOTIDE SEQUENCE [LARGE SCALE GENOMIC DNA]</scope>
    <source>
        <strain evidence="2 3">CDVBN77</strain>
    </source>
</reference>
<feature type="domain" description="HTH cro/C1-type" evidence="1">
    <location>
        <begin position="8"/>
        <end position="62"/>
    </location>
</feature>
<accession>A0A5N3P383</accession>
<dbReference type="InterPro" id="IPR001387">
    <property type="entry name" value="Cro/C1-type_HTH"/>
</dbReference>
<evidence type="ECO:0000259" key="1">
    <source>
        <dbReference type="PROSITE" id="PS50943"/>
    </source>
</evidence>
<keyword evidence="3" id="KW-1185">Reference proteome</keyword>
<dbReference type="Pfam" id="PF01381">
    <property type="entry name" value="HTH_3"/>
    <property type="match status" value="1"/>
</dbReference>
<proteinExistence type="predicted"/>
<dbReference type="OrthoDB" id="4419620at2"/>
<dbReference type="AlphaFoldDB" id="A0A5N3P383"/>
<dbReference type="CDD" id="cd00093">
    <property type="entry name" value="HTH_XRE"/>
    <property type="match status" value="1"/>
</dbReference>
<dbReference type="EMBL" id="VCMV01000079">
    <property type="protein sequence ID" value="KAB0264198.1"/>
    <property type="molecule type" value="Genomic_DNA"/>
</dbReference>
<protein>
    <submittedName>
        <fullName evidence="2">Helix-turn-helix transcriptional regulator</fullName>
    </submittedName>
</protein>
<name>A0A5N3P383_9HYPH</name>
<gene>
    <name evidence="2" type="ORF">FEZ63_24480</name>
</gene>
<evidence type="ECO:0000313" key="3">
    <source>
        <dbReference type="Proteomes" id="UP000325684"/>
    </source>
</evidence>
<organism evidence="2 3">
    <name type="scientific">Microvirga brassicacearum</name>
    <dbReference type="NCBI Taxonomy" id="2580413"/>
    <lineage>
        <taxon>Bacteria</taxon>
        <taxon>Pseudomonadati</taxon>
        <taxon>Pseudomonadota</taxon>
        <taxon>Alphaproteobacteria</taxon>
        <taxon>Hyphomicrobiales</taxon>
        <taxon>Methylobacteriaceae</taxon>
        <taxon>Microvirga</taxon>
    </lineage>
</organism>
<dbReference type="GO" id="GO:0003677">
    <property type="term" value="F:DNA binding"/>
    <property type="evidence" value="ECO:0007669"/>
    <property type="project" value="InterPro"/>
</dbReference>
<dbReference type="SUPFAM" id="SSF47413">
    <property type="entry name" value="lambda repressor-like DNA-binding domains"/>
    <property type="match status" value="1"/>
</dbReference>
<sequence>MYVTPRALKAARILLDLTLEEVGEAAGLSGKTVARVEAGGAKVSLQAVVAIQAAFERRGVLFLPQTEEYGEGLRLPRVRR</sequence>
<dbReference type="SMART" id="SM00530">
    <property type="entry name" value="HTH_XRE"/>
    <property type="match status" value="1"/>
</dbReference>
<dbReference type="RefSeq" id="WP_150950009.1">
    <property type="nucleotide sequence ID" value="NZ_VCMV01000079.1"/>
</dbReference>
<dbReference type="PROSITE" id="PS50943">
    <property type="entry name" value="HTH_CROC1"/>
    <property type="match status" value="1"/>
</dbReference>
<dbReference type="Gene3D" id="1.10.260.40">
    <property type="entry name" value="lambda repressor-like DNA-binding domains"/>
    <property type="match status" value="1"/>
</dbReference>
<dbReference type="InterPro" id="IPR010982">
    <property type="entry name" value="Lambda_DNA-bd_dom_sf"/>
</dbReference>
<evidence type="ECO:0000313" key="2">
    <source>
        <dbReference type="EMBL" id="KAB0264198.1"/>
    </source>
</evidence>
<dbReference type="Proteomes" id="UP000325684">
    <property type="component" value="Unassembled WGS sequence"/>
</dbReference>